<feature type="domain" description="C-type lectin" evidence="3">
    <location>
        <begin position="58"/>
        <end position="175"/>
    </location>
</feature>
<dbReference type="PROSITE" id="PS50041">
    <property type="entry name" value="C_TYPE_LECTIN_2"/>
    <property type="match status" value="1"/>
</dbReference>
<evidence type="ECO:0000259" key="3">
    <source>
        <dbReference type="PROSITE" id="PS50041"/>
    </source>
</evidence>
<accession>A0A6J2VHS7</accession>
<dbReference type="InParanoid" id="A0A6J2VHS7"/>
<dbReference type="Pfam" id="PF00059">
    <property type="entry name" value="Lectin_C"/>
    <property type="match status" value="1"/>
</dbReference>
<dbReference type="GeneID" id="115812503"/>
<dbReference type="InterPro" id="IPR016187">
    <property type="entry name" value="CTDL_fold"/>
</dbReference>
<dbReference type="PANTHER" id="PTHR46746">
    <property type="entry name" value="KILLER CELL LECTIN-LIKE RECEPTOR SUBFAMILY F MEMBER 2"/>
    <property type="match status" value="1"/>
</dbReference>
<evidence type="ECO:0000256" key="2">
    <source>
        <dbReference type="ARBA" id="ARBA00023157"/>
    </source>
</evidence>
<organism evidence="4 5">
    <name type="scientific">Chanos chanos</name>
    <name type="common">Milkfish</name>
    <name type="synonym">Mugil chanos</name>
    <dbReference type="NCBI Taxonomy" id="29144"/>
    <lineage>
        <taxon>Eukaryota</taxon>
        <taxon>Metazoa</taxon>
        <taxon>Chordata</taxon>
        <taxon>Craniata</taxon>
        <taxon>Vertebrata</taxon>
        <taxon>Euteleostomi</taxon>
        <taxon>Actinopterygii</taxon>
        <taxon>Neopterygii</taxon>
        <taxon>Teleostei</taxon>
        <taxon>Ostariophysi</taxon>
        <taxon>Gonorynchiformes</taxon>
        <taxon>Chanidae</taxon>
        <taxon>Chanos</taxon>
    </lineage>
</organism>
<evidence type="ECO:0000313" key="4">
    <source>
        <dbReference type="Proteomes" id="UP000504632"/>
    </source>
</evidence>
<evidence type="ECO:0000313" key="5">
    <source>
        <dbReference type="RefSeq" id="XP_030630841.1"/>
    </source>
</evidence>
<dbReference type="InterPro" id="IPR051379">
    <property type="entry name" value="C-type_Lectin_Receptor_IMM"/>
</dbReference>
<keyword evidence="2" id="KW-1015">Disulfide bond</keyword>
<protein>
    <submittedName>
        <fullName evidence="5">C-type lectin domain family 12 member B-like</fullName>
    </submittedName>
</protein>
<dbReference type="PANTHER" id="PTHR46746:SF9">
    <property type="entry name" value="CD209 ANTIGEN-LIKE PROTEIN C-LIKE"/>
    <property type="match status" value="1"/>
</dbReference>
<dbReference type="GO" id="GO:0030246">
    <property type="term" value="F:carbohydrate binding"/>
    <property type="evidence" value="ECO:0007669"/>
    <property type="project" value="UniProtKB-KW"/>
</dbReference>
<dbReference type="OrthoDB" id="6133475at2759"/>
<dbReference type="SMART" id="SM00034">
    <property type="entry name" value="CLECT"/>
    <property type="match status" value="1"/>
</dbReference>
<keyword evidence="4" id="KW-1185">Reference proteome</keyword>
<sequence length="187" mass="22255">MNASAPGSQHEWEACRKEDDKDRQILEYRLELHRINLLLQNITHDPRCQLCPQRWHWSWGHCYYFSVGLEENRKWAESAEYCIHHNASLVVIQENREKEFIMEKMRRFPVMPFLWIGLTDFQEEGQWLWQDGTALHNYTEESVQWNSEHRNCADLRGDGSLFAADCESYGPWLCEKPADNHMSQPLS</sequence>
<dbReference type="InterPro" id="IPR001304">
    <property type="entry name" value="C-type_lectin-like"/>
</dbReference>
<dbReference type="AlphaFoldDB" id="A0A6J2VHS7"/>
<dbReference type="Proteomes" id="UP000504632">
    <property type="component" value="Chromosome 5"/>
</dbReference>
<gene>
    <name evidence="5" type="primary">LOC115812503</name>
</gene>
<dbReference type="RefSeq" id="XP_030630841.1">
    <property type="nucleotide sequence ID" value="XM_030774981.1"/>
</dbReference>
<evidence type="ECO:0000256" key="1">
    <source>
        <dbReference type="ARBA" id="ARBA00022734"/>
    </source>
</evidence>
<dbReference type="Gene3D" id="3.10.100.10">
    <property type="entry name" value="Mannose-Binding Protein A, subunit A"/>
    <property type="match status" value="1"/>
</dbReference>
<name>A0A6J2VHS7_CHACN</name>
<dbReference type="InterPro" id="IPR016186">
    <property type="entry name" value="C-type_lectin-like/link_sf"/>
</dbReference>
<dbReference type="SUPFAM" id="SSF56436">
    <property type="entry name" value="C-type lectin-like"/>
    <property type="match status" value="1"/>
</dbReference>
<keyword evidence="1" id="KW-0430">Lectin</keyword>
<reference evidence="5" key="1">
    <citation type="submission" date="2025-08" db="UniProtKB">
        <authorList>
            <consortium name="RefSeq"/>
        </authorList>
    </citation>
    <scope>IDENTIFICATION</scope>
</reference>
<proteinExistence type="predicted"/>